<protein>
    <submittedName>
        <fullName evidence="1">Uncharacterized protein</fullName>
    </submittedName>
</protein>
<sequence>MVLQCNLDFVLCLIKGSDHNVPLSTERLTPLRREVRAFDIGLQLIAETVHCRGGRGDRIIDAVGQFWRASFEQTNALLKLATEQQLEPQQAVERTAHRGGQALSCANARSDTSDLTGHVDFPGHTNGTQVDQKQRRRIIVQHQTRGGRYVVDKVERLRQLLVPLSKKIVRRQARFDTFHQCARTFAKALHAILCFQLRALASIHIGKIIEGRFKLVAVIGKVLSSRRIT</sequence>
<name>A0A3M3YIZ7_9PSED</name>
<dbReference type="AlphaFoldDB" id="A0A3M3YIZ7"/>
<accession>A0A3M3YIZ7</accession>
<reference evidence="1 2" key="1">
    <citation type="submission" date="2018-08" db="EMBL/GenBank/DDBJ databases">
        <title>Recombination of ecologically and evolutionarily significant loci maintains genetic cohesion in the Pseudomonas syringae species complex.</title>
        <authorList>
            <person name="Dillon M."/>
            <person name="Thakur S."/>
            <person name="Almeida R.N.D."/>
            <person name="Weir B.S."/>
            <person name="Guttman D.S."/>
        </authorList>
    </citation>
    <scope>NUCLEOTIDE SEQUENCE [LARGE SCALE GENOMIC DNA]</scope>
    <source>
        <strain evidence="1 2">ICMP 8902</strain>
    </source>
</reference>
<evidence type="ECO:0000313" key="2">
    <source>
        <dbReference type="Proteomes" id="UP000279372"/>
    </source>
</evidence>
<dbReference type="EMBL" id="RBQB01000299">
    <property type="protein sequence ID" value="RMO82512.1"/>
    <property type="molecule type" value="Genomic_DNA"/>
</dbReference>
<gene>
    <name evidence="1" type="ORF">ALQ33_200204</name>
</gene>
<proteinExistence type="predicted"/>
<organism evidence="1 2">
    <name type="scientific">Pseudomonas syringae pv. philadelphi</name>
    <dbReference type="NCBI Taxonomy" id="251706"/>
    <lineage>
        <taxon>Bacteria</taxon>
        <taxon>Pseudomonadati</taxon>
        <taxon>Pseudomonadota</taxon>
        <taxon>Gammaproteobacteria</taxon>
        <taxon>Pseudomonadales</taxon>
        <taxon>Pseudomonadaceae</taxon>
        <taxon>Pseudomonas</taxon>
    </lineage>
</organism>
<dbReference type="Proteomes" id="UP000279372">
    <property type="component" value="Unassembled WGS sequence"/>
</dbReference>
<evidence type="ECO:0000313" key="1">
    <source>
        <dbReference type="EMBL" id="RMO82512.1"/>
    </source>
</evidence>
<comment type="caution">
    <text evidence="1">The sequence shown here is derived from an EMBL/GenBank/DDBJ whole genome shotgun (WGS) entry which is preliminary data.</text>
</comment>